<comment type="caution">
    <text evidence="1">The sequence shown here is derived from an EMBL/GenBank/DDBJ whole genome shotgun (WGS) entry which is preliminary data.</text>
</comment>
<sequence>MKLYKPPNNQVRDRSGPRRCYAVNCAALVLSSPSADRQTDRLAPSAIPWQATSYERERPIATTTLDTDDGDHEEMPATTAAALAAERAGPPPRAADVSPLQTKVNVNVNGADAGEGEGGCIESLETLCRELKTKVDGFLARETEDPVLRSTQAQVRVGLGVVDEALRRYRCVFPPRFLVFLVWGG</sequence>
<evidence type="ECO:0000313" key="2">
    <source>
        <dbReference type="Proteomes" id="UP000293360"/>
    </source>
</evidence>
<name>A0A4Q4T474_9PEZI</name>
<organism evidence="1 2">
    <name type="scientific">Monosporascus ibericus</name>
    <dbReference type="NCBI Taxonomy" id="155417"/>
    <lineage>
        <taxon>Eukaryota</taxon>
        <taxon>Fungi</taxon>
        <taxon>Dikarya</taxon>
        <taxon>Ascomycota</taxon>
        <taxon>Pezizomycotina</taxon>
        <taxon>Sordariomycetes</taxon>
        <taxon>Xylariomycetidae</taxon>
        <taxon>Xylariales</taxon>
        <taxon>Xylariales incertae sedis</taxon>
        <taxon>Monosporascus</taxon>
    </lineage>
</organism>
<dbReference type="OrthoDB" id="270728at2759"/>
<dbReference type="Proteomes" id="UP000293360">
    <property type="component" value="Unassembled WGS sequence"/>
</dbReference>
<gene>
    <name evidence="1" type="ORF">DL764_006643</name>
</gene>
<dbReference type="EMBL" id="QJNU01000401">
    <property type="protein sequence ID" value="RYO99934.1"/>
    <property type="molecule type" value="Genomic_DNA"/>
</dbReference>
<dbReference type="AlphaFoldDB" id="A0A4Q4T474"/>
<evidence type="ECO:0000313" key="1">
    <source>
        <dbReference type="EMBL" id="RYO99934.1"/>
    </source>
</evidence>
<accession>A0A4Q4T474</accession>
<reference evidence="1 2" key="1">
    <citation type="submission" date="2018-06" db="EMBL/GenBank/DDBJ databases">
        <title>Complete Genomes of Monosporascus.</title>
        <authorList>
            <person name="Robinson A.J."/>
            <person name="Natvig D.O."/>
        </authorList>
    </citation>
    <scope>NUCLEOTIDE SEQUENCE [LARGE SCALE GENOMIC DNA]</scope>
    <source>
        <strain evidence="1 2">CBS 110550</strain>
    </source>
</reference>
<protein>
    <submittedName>
        <fullName evidence="1">Uncharacterized protein</fullName>
    </submittedName>
</protein>
<keyword evidence="2" id="KW-1185">Reference proteome</keyword>
<proteinExistence type="predicted"/>